<organism evidence="3 4">
    <name type="scientific">Lactuca saligna</name>
    <name type="common">Willowleaf lettuce</name>
    <dbReference type="NCBI Taxonomy" id="75948"/>
    <lineage>
        <taxon>Eukaryota</taxon>
        <taxon>Viridiplantae</taxon>
        <taxon>Streptophyta</taxon>
        <taxon>Embryophyta</taxon>
        <taxon>Tracheophyta</taxon>
        <taxon>Spermatophyta</taxon>
        <taxon>Magnoliopsida</taxon>
        <taxon>eudicotyledons</taxon>
        <taxon>Gunneridae</taxon>
        <taxon>Pentapetalae</taxon>
        <taxon>asterids</taxon>
        <taxon>campanulids</taxon>
        <taxon>Asterales</taxon>
        <taxon>Asteraceae</taxon>
        <taxon>Cichorioideae</taxon>
        <taxon>Cichorieae</taxon>
        <taxon>Lactucinae</taxon>
        <taxon>Lactuca</taxon>
    </lineage>
</organism>
<reference evidence="3" key="1">
    <citation type="submission" date="2023-04" db="EMBL/GenBank/DDBJ databases">
        <authorList>
            <person name="Vijverberg K."/>
            <person name="Xiong W."/>
            <person name="Schranz E."/>
        </authorList>
    </citation>
    <scope>NUCLEOTIDE SEQUENCE</scope>
</reference>
<dbReference type="PROSITE" id="PS50828">
    <property type="entry name" value="SMR"/>
    <property type="match status" value="1"/>
</dbReference>
<gene>
    <name evidence="3" type="ORF">LSALG_LOCUS4240</name>
</gene>
<dbReference type="SUPFAM" id="SSF160443">
    <property type="entry name" value="SMR domain-like"/>
    <property type="match status" value="1"/>
</dbReference>
<dbReference type="PANTHER" id="PTHR47676:SF1">
    <property type="entry name" value="SMR DOMAIN-CONTAINING PROTEIN"/>
    <property type="match status" value="1"/>
</dbReference>
<dbReference type="Gene3D" id="3.30.1370.110">
    <property type="match status" value="1"/>
</dbReference>
<evidence type="ECO:0000313" key="4">
    <source>
        <dbReference type="Proteomes" id="UP001177003"/>
    </source>
</evidence>
<accession>A0AA35VIE9</accession>
<dbReference type="PANTHER" id="PTHR47676">
    <property type="entry name" value="OS01G0225100 PROTEIN"/>
    <property type="match status" value="1"/>
</dbReference>
<keyword evidence="1" id="KW-0175">Coiled coil</keyword>
<dbReference type="Proteomes" id="UP001177003">
    <property type="component" value="Chromosome 0"/>
</dbReference>
<feature type="domain" description="Smr" evidence="2">
    <location>
        <begin position="281"/>
        <end position="355"/>
    </location>
</feature>
<sequence>MALNAIRYWVDLKNALKSSGKLHGDVDPSSVTKNDTFDRIREDSTSIQQRLFNLSAEEEILRPALERDLARNKKLESFKLIELRHRDRQNPIKINLSDQSTHNAICLIDIHLWIAFNMRTLRRITIISGTTNHKGIGDYLFAKDVKIEEKPGVFEITFFLKYKDYNFDNEMDWVDDQTNSWESVLEALLRCGQLYVGVNPLDIRRNLEMRDLIQDLEQIERRANSLVEEASKYYNEGSLFLGNQKMDEAENLRKEIEVEDEKNYFKLLLYRNMEITNKITIDLHGQFRYEAMWFLKLHLWLFNNLRTGKEIVVITGHAEDRETKPVLKPMVIGLLKRYGIEPKELNKGTFVITLPSEARDFNFALDISDCLCYYHPPDVAVTTTGGRNPLCRPASTLSRDKKHYPYISATINATDRHHSLEFQLFLSPPLRSRVHSTTTDTQSCHHHACRTLVTSIASVVATILEAVPISGPDFHSRFRFEGSINSCSKVNPFVEEQSDDKIVDEGGGEREWLQGGRVSCGVEWLQFVKVVDKFVRYKNLVPEITTQRSCYCSPWGTTFTQPNVVTVSKEGLVFDDNAIHDSLSLSLNIHDAESELPIRHEKMHSVAALLLWTDVKNETRASFEE</sequence>
<keyword evidence="4" id="KW-1185">Reference proteome</keyword>
<name>A0AA35VIE9_LACSI</name>
<evidence type="ECO:0000259" key="2">
    <source>
        <dbReference type="PROSITE" id="PS50828"/>
    </source>
</evidence>
<dbReference type="EMBL" id="OX465086">
    <property type="protein sequence ID" value="CAI9263557.1"/>
    <property type="molecule type" value="Genomic_DNA"/>
</dbReference>
<proteinExistence type="predicted"/>
<feature type="coiled-coil region" evidence="1">
    <location>
        <begin position="209"/>
        <end position="236"/>
    </location>
</feature>
<evidence type="ECO:0000313" key="3">
    <source>
        <dbReference type="EMBL" id="CAI9263557.1"/>
    </source>
</evidence>
<dbReference type="InterPro" id="IPR002625">
    <property type="entry name" value="Smr_dom"/>
</dbReference>
<evidence type="ECO:0000256" key="1">
    <source>
        <dbReference type="SAM" id="Coils"/>
    </source>
</evidence>
<dbReference type="AlphaFoldDB" id="A0AA35VIE9"/>
<protein>
    <recommendedName>
        <fullName evidence="2">Smr domain-containing protein</fullName>
    </recommendedName>
</protein>
<dbReference type="InterPro" id="IPR036063">
    <property type="entry name" value="Smr_dom_sf"/>
</dbReference>
<dbReference type="InterPro" id="IPR055319">
    <property type="entry name" value="At5g58720-like"/>
</dbReference>